<gene>
    <name evidence="1" type="ORF">COOX1_2358</name>
</gene>
<dbReference type="AlphaFoldDB" id="A0A6F9EA86"/>
<protein>
    <submittedName>
        <fullName evidence="1">Uncharacterized protein</fullName>
    </submittedName>
</protein>
<accession>A0A6F9EA86</accession>
<evidence type="ECO:0000313" key="1">
    <source>
        <dbReference type="EMBL" id="CAB3394326.1"/>
    </source>
</evidence>
<sequence>MIEFHQVNKWYGFYHALRDITLHRNPKNSSMLFMSTRKPKWKNPSLEGISHLPRP</sequence>
<dbReference type="Proteomes" id="UP000502196">
    <property type="component" value="Chromosome"/>
</dbReference>
<dbReference type="EMBL" id="LR792683">
    <property type="protein sequence ID" value="CAB3394326.1"/>
    <property type="molecule type" value="Genomic_DNA"/>
</dbReference>
<reference evidence="1 2" key="1">
    <citation type="submission" date="2020-04" db="EMBL/GenBank/DDBJ databases">
        <authorList>
            <person name="Hogendoorn C."/>
        </authorList>
    </citation>
    <scope>NUCLEOTIDE SEQUENCE [LARGE SCALE GENOMIC DNA]</scope>
    <source>
        <strain evidence="1">COOX1</strain>
    </source>
</reference>
<evidence type="ECO:0000313" key="2">
    <source>
        <dbReference type="Proteomes" id="UP000502196"/>
    </source>
</evidence>
<name>A0A6F9EA86_9BACL</name>
<proteinExistence type="predicted"/>
<organism evidence="1 2">
    <name type="scientific">Kyrpidia spormannii</name>
    <dbReference type="NCBI Taxonomy" id="2055160"/>
    <lineage>
        <taxon>Bacteria</taxon>
        <taxon>Bacillati</taxon>
        <taxon>Bacillota</taxon>
        <taxon>Bacilli</taxon>
        <taxon>Bacillales</taxon>
        <taxon>Alicyclobacillaceae</taxon>
        <taxon>Kyrpidia</taxon>
    </lineage>
</organism>